<evidence type="ECO:0000313" key="3">
    <source>
        <dbReference type="Proteomes" id="UP001501577"/>
    </source>
</evidence>
<sequence>MAWDMNDYPASMKSLDKLVRKKAIDMANALLQDGYPEGRAIPIATEQAQKWYDNASPEEKESFKKAKSPQKSDQHGGSKRSGKLLDADVEVKYNEDNQWEVISKGAKKPSETYDTKDEAVDRAKYVAKNKGTKVDIYKQNGELQESYDYSENKS</sequence>
<dbReference type="EMBL" id="BAAAXQ010000004">
    <property type="protein sequence ID" value="GAA3008214.1"/>
    <property type="molecule type" value="Genomic_DNA"/>
</dbReference>
<feature type="compositionally biased region" description="Basic and acidic residues" evidence="1">
    <location>
        <begin position="57"/>
        <end position="76"/>
    </location>
</feature>
<dbReference type="RefSeq" id="WP_068708823.1">
    <property type="nucleotide sequence ID" value="NZ_BAAAXQ010000004.1"/>
</dbReference>
<dbReference type="Pfam" id="PF09954">
    <property type="entry name" value="DUF2188"/>
    <property type="match status" value="1"/>
</dbReference>
<evidence type="ECO:0000313" key="2">
    <source>
        <dbReference type="EMBL" id="GAA3008214.1"/>
    </source>
</evidence>
<name>A0ABN3XYF6_9ENTE</name>
<gene>
    <name evidence="2" type="ORF">GCM10019998_00340</name>
</gene>
<keyword evidence="3" id="KW-1185">Reference proteome</keyword>
<comment type="caution">
    <text evidence="2">The sequence shown here is derived from an EMBL/GenBank/DDBJ whole genome shotgun (WGS) entry which is preliminary data.</text>
</comment>
<proteinExistence type="predicted"/>
<dbReference type="InterPro" id="IPR018691">
    <property type="entry name" value="DUF2188"/>
</dbReference>
<evidence type="ECO:0000256" key="1">
    <source>
        <dbReference type="SAM" id="MobiDB-lite"/>
    </source>
</evidence>
<feature type="region of interest" description="Disordered" evidence="1">
    <location>
        <begin position="49"/>
        <end position="86"/>
    </location>
</feature>
<dbReference type="Proteomes" id="UP001501577">
    <property type="component" value="Unassembled WGS sequence"/>
</dbReference>
<reference evidence="2 3" key="1">
    <citation type="journal article" date="2019" name="Int. J. Syst. Evol. Microbiol.">
        <title>The Global Catalogue of Microorganisms (GCM) 10K type strain sequencing project: providing services to taxonomists for standard genome sequencing and annotation.</title>
        <authorList>
            <consortium name="The Broad Institute Genomics Platform"/>
            <consortium name="The Broad Institute Genome Sequencing Center for Infectious Disease"/>
            <person name="Wu L."/>
            <person name="Ma J."/>
        </authorList>
    </citation>
    <scope>NUCLEOTIDE SEQUENCE [LARGE SCALE GENOMIC DNA]</scope>
    <source>
        <strain evidence="2 3">JCM 8736</strain>
    </source>
</reference>
<accession>A0ABN3XYF6</accession>
<organism evidence="2 3">
    <name type="scientific">Tetragenococcus solitarius</name>
    <dbReference type="NCBI Taxonomy" id="71453"/>
    <lineage>
        <taxon>Bacteria</taxon>
        <taxon>Bacillati</taxon>
        <taxon>Bacillota</taxon>
        <taxon>Bacilli</taxon>
        <taxon>Lactobacillales</taxon>
        <taxon>Enterococcaceae</taxon>
        <taxon>Tetragenococcus</taxon>
    </lineage>
</organism>
<protein>
    <submittedName>
        <fullName evidence="2">DUF2188 domain-containing protein</fullName>
    </submittedName>
</protein>